<dbReference type="SUPFAM" id="SSF48403">
    <property type="entry name" value="Ankyrin repeat"/>
    <property type="match status" value="1"/>
</dbReference>
<organism evidence="3 4">
    <name type="scientific">Zopfia rhizophila CBS 207.26</name>
    <dbReference type="NCBI Taxonomy" id="1314779"/>
    <lineage>
        <taxon>Eukaryota</taxon>
        <taxon>Fungi</taxon>
        <taxon>Dikarya</taxon>
        <taxon>Ascomycota</taxon>
        <taxon>Pezizomycotina</taxon>
        <taxon>Dothideomycetes</taxon>
        <taxon>Dothideomycetes incertae sedis</taxon>
        <taxon>Zopfiaceae</taxon>
        <taxon>Zopfia</taxon>
    </lineage>
</organism>
<evidence type="ECO:0000313" key="4">
    <source>
        <dbReference type="Proteomes" id="UP000800200"/>
    </source>
</evidence>
<dbReference type="InterPro" id="IPR036770">
    <property type="entry name" value="Ankyrin_rpt-contain_sf"/>
</dbReference>
<evidence type="ECO:0000256" key="2">
    <source>
        <dbReference type="SAM" id="MobiDB-lite"/>
    </source>
</evidence>
<sequence length="662" mass="73763">MASNQPTEAKRREDTPAQAVVEAVRRADKWCPNRIWALAHAHEKGERALPNLIPSSPGVLEHVPPHADHQFCTFDLCEHSCRDFTAVKRAHEPRDSHCTCKPHNDLFPEAELNLAAIQGQSTAWELAGRSTIKPPQPFMAVSHVWSDGTGTGGWPHGEANQCLYSFFKGIAQRFKCKGIWWDTICIPSGKKERNKALDKMHLNYENARFTLVHDDFLRALEWVDAETACFAIVMSPWFSRGWTALELAMSRKVKILFKGSIIKDLDEDILRKYPDSSTHPSTAEAIRALRDNKGIADVNTLIRILRPRYTSWPKDIATISGLLARVPIGRTESQIIYKDILRKIGRIYHGHLFHDSATMSGDFGWCPTSLLDMPISPPPSASDTFPPLDVLLINEHGTVIGNWDRTQGIGDVCEKTCNWKGTHPLVKAKLCAALEEASQENQKHWTRYSLLVEPRAKADQAITRALLVKVKRQDKTADVEYIGSLHFNQDLRFECIFRQVQARIGGPDEAGKGSEDPGEMDSQTSSSSTGGDDDSEDPGEMDGQTSSSSASGDNGSENPRKMDDSGWNALHVAAWRCCHDQVNAELDKKTDPTKTDTLGQQPIHLAAERGNVSIVEGLLKRLKESDQLQRAGLEYQNAKCKRGQTALHRAVWGVLRKSSNCC</sequence>
<dbReference type="PROSITE" id="PS50088">
    <property type="entry name" value="ANK_REPEAT"/>
    <property type="match status" value="1"/>
</dbReference>
<dbReference type="AlphaFoldDB" id="A0A6A6DR48"/>
<evidence type="ECO:0000313" key="3">
    <source>
        <dbReference type="EMBL" id="KAF2180430.1"/>
    </source>
</evidence>
<feature type="compositionally biased region" description="Low complexity" evidence="2">
    <location>
        <begin position="520"/>
        <end position="530"/>
    </location>
</feature>
<dbReference type="InterPro" id="IPR002110">
    <property type="entry name" value="Ankyrin_rpt"/>
</dbReference>
<feature type="compositionally biased region" description="Low complexity" evidence="2">
    <location>
        <begin position="541"/>
        <end position="551"/>
    </location>
</feature>
<dbReference type="SMART" id="SM00248">
    <property type="entry name" value="ANK"/>
    <property type="match status" value="2"/>
</dbReference>
<name>A0A6A6DR48_9PEZI</name>
<evidence type="ECO:0000256" key="1">
    <source>
        <dbReference type="PROSITE-ProRule" id="PRU00023"/>
    </source>
</evidence>
<proteinExistence type="predicted"/>
<dbReference type="Pfam" id="PF12796">
    <property type="entry name" value="Ank_2"/>
    <property type="match status" value="1"/>
</dbReference>
<feature type="compositionally biased region" description="Acidic residues" evidence="2">
    <location>
        <begin position="531"/>
        <end position="540"/>
    </location>
</feature>
<protein>
    <submittedName>
        <fullName evidence="3">Uncharacterized protein</fullName>
    </submittedName>
</protein>
<gene>
    <name evidence="3" type="ORF">K469DRAFT_278942</name>
</gene>
<feature type="repeat" description="ANK" evidence="1">
    <location>
        <begin position="598"/>
        <end position="630"/>
    </location>
</feature>
<dbReference type="Gene3D" id="1.25.40.20">
    <property type="entry name" value="Ankyrin repeat-containing domain"/>
    <property type="match status" value="1"/>
</dbReference>
<feature type="region of interest" description="Disordered" evidence="2">
    <location>
        <begin position="505"/>
        <end position="564"/>
    </location>
</feature>
<dbReference type="Proteomes" id="UP000800200">
    <property type="component" value="Unassembled WGS sequence"/>
</dbReference>
<dbReference type="PROSITE" id="PS50297">
    <property type="entry name" value="ANK_REP_REGION"/>
    <property type="match status" value="1"/>
</dbReference>
<dbReference type="OrthoDB" id="3800849at2759"/>
<dbReference type="PANTHER" id="PTHR39596">
    <property type="match status" value="1"/>
</dbReference>
<keyword evidence="4" id="KW-1185">Reference proteome</keyword>
<reference evidence="3" key="1">
    <citation type="journal article" date="2020" name="Stud. Mycol.">
        <title>101 Dothideomycetes genomes: a test case for predicting lifestyles and emergence of pathogens.</title>
        <authorList>
            <person name="Haridas S."/>
            <person name="Albert R."/>
            <person name="Binder M."/>
            <person name="Bloem J."/>
            <person name="Labutti K."/>
            <person name="Salamov A."/>
            <person name="Andreopoulos B."/>
            <person name="Baker S."/>
            <person name="Barry K."/>
            <person name="Bills G."/>
            <person name="Bluhm B."/>
            <person name="Cannon C."/>
            <person name="Castanera R."/>
            <person name="Culley D."/>
            <person name="Daum C."/>
            <person name="Ezra D."/>
            <person name="Gonzalez J."/>
            <person name="Henrissat B."/>
            <person name="Kuo A."/>
            <person name="Liang C."/>
            <person name="Lipzen A."/>
            <person name="Lutzoni F."/>
            <person name="Magnuson J."/>
            <person name="Mondo S."/>
            <person name="Nolan M."/>
            <person name="Ohm R."/>
            <person name="Pangilinan J."/>
            <person name="Park H.-J."/>
            <person name="Ramirez L."/>
            <person name="Alfaro M."/>
            <person name="Sun H."/>
            <person name="Tritt A."/>
            <person name="Yoshinaga Y."/>
            <person name="Zwiers L.-H."/>
            <person name="Turgeon B."/>
            <person name="Goodwin S."/>
            <person name="Spatafora J."/>
            <person name="Crous P."/>
            <person name="Grigoriev I."/>
        </authorList>
    </citation>
    <scope>NUCLEOTIDE SEQUENCE</scope>
    <source>
        <strain evidence="3">CBS 207.26</strain>
    </source>
</reference>
<dbReference type="EMBL" id="ML994658">
    <property type="protein sequence ID" value="KAF2180430.1"/>
    <property type="molecule type" value="Genomic_DNA"/>
</dbReference>
<accession>A0A6A6DR48</accession>
<dbReference type="PANTHER" id="PTHR39596:SF2">
    <property type="entry name" value="HET DOMAIN PROTEIN (AFU_ORTHOLOGUE AFUA_1G17550)-RELATED"/>
    <property type="match status" value="1"/>
</dbReference>
<keyword evidence="1" id="KW-0040">ANK repeat</keyword>